<dbReference type="Proteomes" id="UP001165366">
    <property type="component" value="Unassembled WGS sequence"/>
</dbReference>
<keyword evidence="2" id="KW-1185">Reference proteome</keyword>
<reference evidence="1" key="2">
    <citation type="submission" date="2024-05" db="EMBL/GenBank/DDBJ databases">
        <title>Rhodohalobacter halophilus gen. nov., sp. nov., a moderately halophilic member of the family Balneolaceae.</title>
        <authorList>
            <person name="Xia J."/>
        </authorList>
    </citation>
    <scope>NUCLEOTIDE SEQUENCE</scope>
    <source>
        <strain evidence="1">WB101</strain>
    </source>
</reference>
<reference evidence="1" key="1">
    <citation type="submission" date="2022-01" db="EMBL/GenBank/DDBJ databases">
        <authorList>
            <person name="Wang Y."/>
        </authorList>
    </citation>
    <scope>NUCLEOTIDE SEQUENCE</scope>
    <source>
        <strain evidence="1">WB101</strain>
    </source>
</reference>
<organism evidence="1 2">
    <name type="scientific">Rhodohalobacter sulfatireducens</name>
    <dbReference type="NCBI Taxonomy" id="2911366"/>
    <lineage>
        <taxon>Bacteria</taxon>
        <taxon>Pseudomonadati</taxon>
        <taxon>Balneolota</taxon>
        <taxon>Balneolia</taxon>
        <taxon>Balneolales</taxon>
        <taxon>Balneolaceae</taxon>
        <taxon>Rhodohalobacter</taxon>
    </lineage>
</organism>
<comment type="caution">
    <text evidence="1">The sequence shown here is derived from an EMBL/GenBank/DDBJ whole genome shotgun (WGS) entry which is preliminary data.</text>
</comment>
<evidence type="ECO:0000313" key="1">
    <source>
        <dbReference type="EMBL" id="MCG2589121.1"/>
    </source>
</evidence>
<name>A0ABS9KE33_9BACT</name>
<evidence type="ECO:0000313" key="2">
    <source>
        <dbReference type="Proteomes" id="UP001165366"/>
    </source>
</evidence>
<dbReference type="EMBL" id="JAKLWS010000012">
    <property type="protein sequence ID" value="MCG2589121.1"/>
    <property type="molecule type" value="Genomic_DNA"/>
</dbReference>
<protein>
    <submittedName>
        <fullName evidence="1">Uncharacterized protein</fullName>
    </submittedName>
</protein>
<proteinExistence type="predicted"/>
<accession>A0ABS9KE33</accession>
<gene>
    <name evidence="1" type="ORF">L6773_11115</name>
</gene>
<sequence>MGESEFETFLENEILPVIDSKENVFNCTAFEKSQLLHTTSRPIDWMNGDDFSLSISGMDIDTLFTLIDIINYSSTVLESKEKYQGNTKQLKRDVESY</sequence>
<dbReference type="RefSeq" id="WP_237854440.1">
    <property type="nucleotide sequence ID" value="NZ_JAKLWS010000012.1"/>
</dbReference>